<accession>A0A9X1RKJ4</accession>
<sequence length="126" mass="14440">MDYEAGTSRFWNGEDFHGTAVVYVVKDGECLSIQCDYELNTLFESRPQDVRAFRENLRRKGLKPRRLPDDQLHSEVVVIFGPELSPQQAVYQLEVLIGKIRKRGLQTGKDCSEDYVMETLTGKLVT</sequence>
<proteinExistence type="predicted"/>
<keyword evidence="3" id="KW-1185">Reference proteome</keyword>
<dbReference type="EMBL" id="JAKLUA010000004">
    <property type="protein sequence ID" value="MCG2668338.1"/>
    <property type="molecule type" value="Genomic_DNA"/>
</dbReference>
<evidence type="ECO:0000313" key="1">
    <source>
        <dbReference type="EMBL" id="MCG2633072.1"/>
    </source>
</evidence>
<evidence type="ECO:0000313" key="3">
    <source>
        <dbReference type="Proteomes" id="UP001139012"/>
    </source>
</evidence>
<reference evidence="1" key="1">
    <citation type="submission" date="2022-01" db="EMBL/GenBank/DDBJ databases">
        <title>Genome sequnece data of strain Bradyrhizobium sp. nov.</title>
        <authorList>
            <person name="Zhang J."/>
        </authorList>
    </citation>
    <scope>NUCLEOTIDE SEQUENCE</scope>
    <source>
        <strain evidence="2">WYCCWR 12774</strain>
        <strain evidence="1">WYCCWR 13023</strain>
    </source>
</reference>
<name>A0A9X1RKJ4_9BRAD</name>
<protein>
    <submittedName>
        <fullName evidence="1">Uncharacterized protein</fullName>
    </submittedName>
</protein>
<dbReference type="AlphaFoldDB" id="A0A9X1RKJ4"/>
<dbReference type="Proteomes" id="UP001139012">
    <property type="component" value="Unassembled WGS sequence"/>
</dbReference>
<dbReference type="RefSeq" id="WP_237871161.1">
    <property type="nucleotide sequence ID" value="NZ_JAKLTY010000062.1"/>
</dbReference>
<evidence type="ECO:0000313" key="2">
    <source>
        <dbReference type="EMBL" id="MCG2668338.1"/>
    </source>
</evidence>
<dbReference type="Proteomes" id="UP001139054">
    <property type="component" value="Unassembled WGS sequence"/>
</dbReference>
<dbReference type="EMBL" id="JAKLTY010000062">
    <property type="protein sequence ID" value="MCG2633072.1"/>
    <property type="molecule type" value="Genomic_DNA"/>
</dbReference>
<organism evidence="1 4">
    <name type="scientific">Bradyrhizobium zhengyangense</name>
    <dbReference type="NCBI Taxonomy" id="2911009"/>
    <lineage>
        <taxon>Bacteria</taxon>
        <taxon>Pseudomonadati</taxon>
        <taxon>Pseudomonadota</taxon>
        <taxon>Alphaproteobacteria</taxon>
        <taxon>Hyphomicrobiales</taxon>
        <taxon>Nitrobacteraceae</taxon>
        <taxon>Bradyrhizobium</taxon>
    </lineage>
</organism>
<comment type="caution">
    <text evidence="1">The sequence shown here is derived from an EMBL/GenBank/DDBJ whole genome shotgun (WGS) entry which is preliminary data.</text>
</comment>
<gene>
    <name evidence="2" type="ORF">L6637_15370</name>
    <name evidence="1" type="ORF">L6654_41720</name>
</gene>
<evidence type="ECO:0000313" key="4">
    <source>
        <dbReference type="Proteomes" id="UP001139054"/>
    </source>
</evidence>